<dbReference type="AlphaFoldDB" id="M1NSE9"/>
<feature type="transmembrane region" description="Helical" evidence="1">
    <location>
        <begin position="58"/>
        <end position="77"/>
    </location>
</feature>
<organism evidence="2 3">
    <name type="scientific">Bartonella australis (strain Aust/NH1)</name>
    <dbReference type="NCBI Taxonomy" id="1094489"/>
    <lineage>
        <taxon>Bacteria</taxon>
        <taxon>Pseudomonadati</taxon>
        <taxon>Pseudomonadota</taxon>
        <taxon>Alphaproteobacteria</taxon>
        <taxon>Hyphomicrobiales</taxon>
        <taxon>Bartonellaceae</taxon>
        <taxon>Bartonella</taxon>
    </lineage>
</organism>
<keyword evidence="1" id="KW-0812">Transmembrane</keyword>
<dbReference type="eggNOG" id="COG4235">
    <property type="taxonomic scope" value="Bacteria"/>
</dbReference>
<dbReference type="EMBL" id="CP003123">
    <property type="protein sequence ID" value="AGF74273.1"/>
    <property type="molecule type" value="Genomic_DNA"/>
</dbReference>
<dbReference type="InterPro" id="IPR011990">
    <property type="entry name" value="TPR-like_helical_dom_sf"/>
</dbReference>
<dbReference type="STRING" id="1094489.BAnh1_03910"/>
<protein>
    <submittedName>
        <fullName evidence="2">Cytochrome c-type biogenesis protein CycH</fullName>
    </submittedName>
</protein>
<dbReference type="RefSeq" id="WP_015397781.1">
    <property type="nucleotide sequence ID" value="NC_020300.1"/>
</dbReference>
<gene>
    <name evidence="2" type="primary">cycH</name>
    <name evidence="2" type="ordered locus">BAnh1_03910</name>
</gene>
<proteinExistence type="predicted"/>
<keyword evidence="1" id="KW-1133">Transmembrane helix</keyword>
<keyword evidence="1" id="KW-0472">Membrane</keyword>
<dbReference type="Gene3D" id="1.25.40.10">
    <property type="entry name" value="Tetratricopeptide repeat domain"/>
    <property type="match status" value="1"/>
</dbReference>
<dbReference type="PATRIC" id="fig|1094489.3.peg.486"/>
<dbReference type="KEGG" id="baus:BAnh1_03910"/>
<evidence type="ECO:0000313" key="2">
    <source>
        <dbReference type="EMBL" id="AGF74273.1"/>
    </source>
</evidence>
<evidence type="ECO:0000313" key="3">
    <source>
        <dbReference type="Proteomes" id="UP000011729"/>
    </source>
</evidence>
<dbReference type="Proteomes" id="UP000011729">
    <property type="component" value="Chromosome"/>
</dbReference>
<name>M1NSE9_BARAA</name>
<accession>M1NSE9</accession>
<dbReference type="HOGENOM" id="CLU_098940_0_0_5"/>
<reference evidence="2 3" key="1">
    <citation type="journal article" date="2013" name="PLoS Genet.">
        <title>A gene transfer agent and a dynamic repertoire of secretion systems hold the keys to the explosive radiation of the emerging pathogen Bartonella.</title>
        <authorList>
            <person name="Guy L."/>
            <person name="Nystedt B."/>
            <person name="Toft C."/>
            <person name="Zaremba-Niedzwiedzka K."/>
            <person name="Berglund E.C."/>
            <person name="Granberg F."/>
            <person name="Naslund K."/>
            <person name="Eriksson A.S."/>
            <person name="Andersson S.G."/>
        </authorList>
    </citation>
    <scope>NUCLEOTIDE SEQUENCE [LARGE SCALE GENOMIC DNA]</scope>
    <source>
        <strain evidence="2 3">Aust/NH1</strain>
    </source>
</reference>
<dbReference type="SUPFAM" id="SSF48452">
    <property type="entry name" value="TPR-like"/>
    <property type="match status" value="1"/>
</dbReference>
<keyword evidence="3" id="KW-1185">Reference proteome</keyword>
<sequence>MVIDINKNRIHEFKANFKRDCTSEESMQKAHFGSALFVIMTKIQENFAQKFRKDHKSIRTFMILGALFIFFVTWGVYSLTGNPKVKSYFFSELMNKDPKMLNEYEKVVRLQALFFRTPNDGKIADALAVGYFEIGHFQDSVNTYVDALRLNGESPQRLVGYGLALVGYENGVITQEAQSAFQKAADLAPNDFYPFLLLASAFQQAKKFTQAVQILQNFLDRTPEDITGRSQIEAMIAYLRSVSNQDAGEVLESLH</sequence>
<evidence type="ECO:0000256" key="1">
    <source>
        <dbReference type="SAM" id="Phobius"/>
    </source>
</evidence>